<dbReference type="Gene3D" id="2.60.40.10">
    <property type="entry name" value="Immunoglobulins"/>
    <property type="match status" value="1"/>
</dbReference>
<comment type="caution">
    <text evidence="6">The sequence shown here is derived from an EMBL/GenBank/DDBJ whole genome shotgun (WGS) entry which is preliminary data.</text>
</comment>
<dbReference type="InterPro" id="IPR008963">
    <property type="entry name" value="Purple_acid_Pase-like_N"/>
</dbReference>
<feature type="domain" description="Purple acid phosphatase N-terminal" evidence="5">
    <location>
        <begin position="1133"/>
        <end position="1211"/>
    </location>
</feature>
<evidence type="ECO:0000313" key="7">
    <source>
        <dbReference type="Proteomes" id="UP001562065"/>
    </source>
</evidence>
<evidence type="ECO:0000256" key="2">
    <source>
        <dbReference type="SAM" id="SignalP"/>
    </source>
</evidence>
<evidence type="ECO:0000256" key="1">
    <source>
        <dbReference type="ARBA" id="ARBA00022729"/>
    </source>
</evidence>
<dbReference type="Gene3D" id="2.60.40.380">
    <property type="entry name" value="Purple acid phosphatase-like, N-terminal"/>
    <property type="match status" value="1"/>
</dbReference>
<dbReference type="EMBL" id="JBGCUO010000001">
    <property type="protein sequence ID" value="MEY1662543.1"/>
    <property type="molecule type" value="Genomic_DNA"/>
</dbReference>
<sequence length="1509" mass="162096">MTRSPRSRPAAAPLALTLLAASLMAGCQDDTKTVVRDKVVDVPHVDDQSTAEQFAAHLIAPPDNVDDLFATVPAPAVSGTTAREPDPSLITDFGHYPVNSDLLLTRGRLNHTHGEAIISAEFNLGGSLSLVPINRSRGQLSFERTTDSANHAIDQGDNIILAVNADPYSMLEAWNIGLIKTDGMTYTGFGDRTEEAVVVYQDGRAAILDQVPPFTLNVYVDGAAHGELGLVHRYHPGNQTNTSFRRGNGEHGLYPGDGYRGTLDLSGKQAVLIRAEVNGVSVVQEPGGSVMAQLPPLSGKVVRRLDGVRGFVIPNGHAVLEDDGDLNNGAQIDIRYETTDPSWDEVQYALGAGFGRGLMVRNGEIAEDSDEGSGGVNSRTAFGIRADGSYFFLVVDKPAGSLTDGITTRKMAQLMVAYGAQTAVNFDGGGSTTLVGRLPGERYTHLLNTPSDGSERVTATKWGLALNADAAQYGQDVAVYPREITLLADSVYRRFRGVGYDSQSWQGAGPVPEYGISDARLGGIDPRTGAFKAGKDNAEGYVVVQVGEQKGAARVTVTRSVDSVSFAATSVTVDGGASLTLQPTLTYQGKPVHYSLDALAFSVDQPELCRIDAATGVLTAANTQGQQCQVTARVGDAAAQLTVNIGVAPVVVADFEGDVSAFKAAGARHSSVTLEQVTDPVFKGQYSMKLSWTADPKQPGTFGAYLTDPSKTTALSGYPKYLGVNVYIPEELAGKVWWVRGTLVDADGKNITINYNNDGDPLPERGWNFMKAEIPAGFTPPLRFNQPFRFLVLKTAERIDSHVLLDDFMEVYSDNTDLAGPGVTTEPAALATVDTAAPTLTLQAHDDSGLDVSSLTLLIDGDDVSGAVSYNGSDRFSYSTNPLSDGWHRVDYRIADRNGNMTAGDYLFQVDTGGAQIRFDSEGVQFFPGATASIPVTVQGGNAFQDFTLRLEYDRTKADLEWLDGSLPAQQVSHQDGVWEARFSGFNDAVTTLGTLQLAVKDYLQNTAVSVVISGSLNGKPFYHPVLRKEVGSRYRLLTEWGVRGQATRLLVTDAAGQPAAGVEVETFKYNAANDVISDVVPLGRTDADGQLMVTLDPGPQSAPQLFRAFDDDGASLMSEVNALVERLDATPRYPQLTPGHDGSSVNVTWYTDSHTLDSTVRYGQGGLSDSAVGESEIVPFFYGAEAGVVRVHHALLTGLAAGTEYQYQVPGGALHRFTTDDEDDAINLHLFGDTQTSANTNVQSGSGLVTELLGKMQGQLPSKDLILHVGDISDDLSLHHLMRLFFEALEGDSGMASRLWVPTQGNHEVINEGAYKFASMFRMPQVDNGLPAPYDRAVYSFDYGPMHMAVLSSEVPSDADWQTMMDWLRRDMAASDKTWKVVMIHRPPYHGNPASGNGRVQQWLPPVVDELGIDLVLSGHDHMYSRSLPLQGGQPHPQGATYLIAGSDSAKFYDSNGTGIARVAAVLFDDNVPTYTTLEIKGAQLRVLTRTVDGRLVDDALLTPRAQR</sequence>
<dbReference type="RefSeq" id="WP_369455777.1">
    <property type="nucleotide sequence ID" value="NZ_JBGCUO010000001.1"/>
</dbReference>
<dbReference type="Gene3D" id="3.60.21.10">
    <property type="match status" value="1"/>
</dbReference>
<dbReference type="InterPro" id="IPR004843">
    <property type="entry name" value="Calcineurin-like_PHP"/>
</dbReference>
<evidence type="ECO:0000313" key="6">
    <source>
        <dbReference type="EMBL" id="MEY1662543.1"/>
    </source>
</evidence>
<gene>
    <name evidence="6" type="ORF">AB5I84_10330</name>
</gene>
<feature type="domain" description="Calcineurin-like phosphoesterase" evidence="3">
    <location>
        <begin position="1261"/>
        <end position="1425"/>
    </location>
</feature>
<dbReference type="InterPro" id="IPR015914">
    <property type="entry name" value="PAPs_N"/>
</dbReference>
<evidence type="ECO:0000259" key="3">
    <source>
        <dbReference type="Pfam" id="PF00149"/>
    </source>
</evidence>
<dbReference type="InterPro" id="IPR018711">
    <property type="entry name" value="NAGPA"/>
</dbReference>
<dbReference type="PANTHER" id="PTHR22953">
    <property type="entry name" value="ACID PHOSPHATASE RELATED"/>
    <property type="match status" value="1"/>
</dbReference>
<dbReference type="InterPro" id="IPR039331">
    <property type="entry name" value="PAPs-like"/>
</dbReference>
<organism evidence="6 7">
    <name type="scientific">Isoalcanivorax beigongshangi</name>
    <dbReference type="NCBI Taxonomy" id="3238810"/>
    <lineage>
        <taxon>Bacteria</taxon>
        <taxon>Pseudomonadati</taxon>
        <taxon>Pseudomonadota</taxon>
        <taxon>Gammaproteobacteria</taxon>
        <taxon>Oceanospirillales</taxon>
        <taxon>Alcanivoracaceae</taxon>
        <taxon>Isoalcanivorax</taxon>
    </lineage>
</organism>
<dbReference type="GO" id="GO:0016798">
    <property type="term" value="F:hydrolase activity, acting on glycosyl bonds"/>
    <property type="evidence" value="ECO:0007669"/>
    <property type="project" value="UniProtKB-KW"/>
</dbReference>
<dbReference type="Pfam" id="PF09992">
    <property type="entry name" value="NAGPA"/>
    <property type="match status" value="1"/>
</dbReference>
<feature type="chain" id="PRO_5045808015" evidence="2">
    <location>
        <begin position="26"/>
        <end position="1509"/>
    </location>
</feature>
<protein>
    <submittedName>
        <fullName evidence="6">Phosphodiester glycosidase family protein</fullName>
    </submittedName>
</protein>
<evidence type="ECO:0000259" key="4">
    <source>
        <dbReference type="Pfam" id="PF09992"/>
    </source>
</evidence>
<dbReference type="InterPro" id="IPR029052">
    <property type="entry name" value="Metallo-depent_PP-like"/>
</dbReference>
<dbReference type="Pfam" id="PF16656">
    <property type="entry name" value="Pur_ac_phosph_N"/>
    <property type="match status" value="1"/>
</dbReference>
<accession>A0ABV4AI77</accession>
<dbReference type="PANTHER" id="PTHR22953:SF153">
    <property type="entry name" value="PURPLE ACID PHOSPHATASE"/>
    <property type="match status" value="1"/>
</dbReference>
<keyword evidence="7" id="KW-1185">Reference proteome</keyword>
<dbReference type="PROSITE" id="PS51257">
    <property type="entry name" value="PROKAR_LIPOPROTEIN"/>
    <property type="match status" value="1"/>
</dbReference>
<dbReference type="Pfam" id="PF00149">
    <property type="entry name" value="Metallophos"/>
    <property type="match status" value="1"/>
</dbReference>
<keyword evidence="6" id="KW-0326">Glycosidase</keyword>
<keyword evidence="1 2" id="KW-0732">Signal</keyword>
<name>A0ABV4AI77_9GAMM</name>
<proteinExistence type="predicted"/>
<dbReference type="SUPFAM" id="SSF49363">
    <property type="entry name" value="Purple acid phosphatase, N-terminal domain"/>
    <property type="match status" value="1"/>
</dbReference>
<evidence type="ECO:0000259" key="5">
    <source>
        <dbReference type="Pfam" id="PF16656"/>
    </source>
</evidence>
<feature type="signal peptide" evidence="2">
    <location>
        <begin position="1"/>
        <end position="25"/>
    </location>
</feature>
<keyword evidence="6" id="KW-0378">Hydrolase</keyword>
<dbReference type="SUPFAM" id="SSF56300">
    <property type="entry name" value="Metallo-dependent phosphatases"/>
    <property type="match status" value="1"/>
</dbReference>
<reference evidence="6 7" key="1">
    <citation type="submission" date="2024-07" db="EMBL/GenBank/DDBJ databases">
        <authorList>
            <person name="Ren Q."/>
        </authorList>
    </citation>
    <scope>NUCLEOTIDE SEQUENCE [LARGE SCALE GENOMIC DNA]</scope>
    <source>
        <strain evidence="6 7">REN37</strain>
    </source>
</reference>
<dbReference type="InterPro" id="IPR013783">
    <property type="entry name" value="Ig-like_fold"/>
</dbReference>
<feature type="domain" description="Phosphodiester glycosidase" evidence="4">
    <location>
        <begin position="306"/>
        <end position="463"/>
    </location>
</feature>
<dbReference type="Proteomes" id="UP001562065">
    <property type="component" value="Unassembled WGS sequence"/>
</dbReference>